<dbReference type="RefSeq" id="WP_230098238.1">
    <property type="nucleotide sequence ID" value="NZ_CAKKNT010000004.1"/>
</dbReference>
<dbReference type="PANTHER" id="PTHR43539">
    <property type="entry name" value="FLAVIN-BINDING MONOOXYGENASE-LIKE PROTEIN (AFU_ORTHOLOGUE AFUA_4G09220)"/>
    <property type="match status" value="1"/>
</dbReference>
<comment type="caution">
    <text evidence="2">The sequence shown here is derived from an EMBL/GenBank/DDBJ whole genome shotgun (WGS) entry which is preliminary data.</text>
</comment>
<evidence type="ECO:0000313" key="2">
    <source>
        <dbReference type="EMBL" id="CAH0418133.1"/>
    </source>
</evidence>
<keyword evidence="3" id="KW-1185">Reference proteome</keyword>
<proteinExistence type="predicted"/>
<keyword evidence="1 2" id="KW-0560">Oxidoreductase</keyword>
<gene>
    <name evidence="2" type="ORF">WGH24286_00549</name>
</gene>
<dbReference type="PRINTS" id="PR00368">
    <property type="entry name" value="FADPNR"/>
</dbReference>
<dbReference type="Pfam" id="PF13738">
    <property type="entry name" value="Pyr_redox_3"/>
    <property type="match status" value="1"/>
</dbReference>
<dbReference type="EC" id="1.-.-.-" evidence="2"/>
<accession>A0ABM8Z9I9</accession>
<dbReference type="Gene3D" id="3.50.50.60">
    <property type="entry name" value="FAD/NAD(P)-binding domain"/>
    <property type="match status" value="2"/>
</dbReference>
<evidence type="ECO:0000313" key="3">
    <source>
        <dbReference type="Proteomes" id="UP000789719"/>
    </source>
</evidence>
<sequence length="362" mass="40895">MERKIKIVVIGGGAAGIGFAKALQQYGETDYLVIEQATIGSSFTRWHPHTQFISPSFTSNQFEMIDLNAVSPDSSPAICTHCEHPHGHDYCQYLQMLAHDAQLKIQEHTTVVGITKLSDGWYQLQLSTGETVVTKYVIFALGDFHNPTTGDIKGHEHGIHYCDFDIVQADNQVDHVIIGGNEAAFDTAIQLAQRGIKTTIYTTQNNFKLAEIDPSKRLATYTYERFKQYEALITIKTGYWLTEIQAANGEYLLQFKNGLTHSSTQRPILATGFNINHNPLVHQWFASSKQHVILDENDGSTLAPNIFMIGPAVHFKDTILCFIYKFRQRFAPMIELIFKREGQVIPQAAHDLYLRNNMFLQV</sequence>
<dbReference type="Proteomes" id="UP000789719">
    <property type="component" value="Unassembled WGS sequence"/>
</dbReference>
<keyword evidence="2" id="KW-0503">Monooxygenase</keyword>
<name>A0ABM8Z9I9_9LACO</name>
<organism evidence="2 3">
    <name type="scientific">Periweissella ghanensis</name>
    <dbReference type="NCBI Taxonomy" id="467997"/>
    <lineage>
        <taxon>Bacteria</taxon>
        <taxon>Bacillati</taxon>
        <taxon>Bacillota</taxon>
        <taxon>Bacilli</taxon>
        <taxon>Lactobacillales</taxon>
        <taxon>Lactobacillaceae</taxon>
        <taxon>Periweissella</taxon>
    </lineage>
</organism>
<dbReference type="SUPFAM" id="SSF51905">
    <property type="entry name" value="FAD/NAD(P)-binding domain"/>
    <property type="match status" value="2"/>
</dbReference>
<dbReference type="InterPro" id="IPR050982">
    <property type="entry name" value="Auxin_biosynth/cation_transpt"/>
</dbReference>
<dbReference type="PANTHER" id="PTHR43539:SF89">
    <property type="entry name" value="NAD(P)-BINDING DOMAIN-CONTAINING PROTEIN"/>
    <property type="match status" value="1"/>
</dbReference>
<reference evidence="2 3" key="1">
    <citation type="submission" date="2021-11" db="EMBL/GenBank/DDBJ databases">
        <authorList>
            <person name="Depoorter E."/>
        </authorList>
    </citation>
    <scope>NUCLEOTIDE SEQUENCE [LARGE SCALE GENOMIC DNA]</scope>
    <source>
        <strain evidence="2 3">LMG 24286</strain>
    </source>
</reference>
<dbReference type="InterPro" id="IPR036188">
    <property type="entry name" value="FAD/NAD-bd_sf"/>
</dbReference>
<protein>
    <submittedName>
        <fullName evidence="2">Flavoprotein monooxygenase</fullName>
        <ecNumber evidence="2">1.-.-.-</ecNumber>
    </submittedName>
</protein>
<dbReference type="EMBL" id="CAKKNT010000004">
    <property type="protein sequence ID" value="CAH0418133.1"/>
    <property type="molecule type" value="Genomic_DNA"/>
</dbReference>
<evidence type="ECO:0000256" key="1">
    <source>
        <dbReference type="ARBA" id="ARBA00023002"/>
    </source>
</evidence>
<dbReference type="GO" id="GO:0004497">
    <property type="term" value="F:monooxygenase activity"/>
    <property type="evidence" value="ECO:0007669"/>
    <property type="project" value="UniProtKB-KW"/>
</dbReference>